<dbReference type="CDD" id="cd03398">
    <property type="entry name" value="PAP2_haloperoxidase"/>
    <property type="match status" value="1"/>
</dbReference>
<dbReference type="InterPro" id="IPR052559">
    <property type="entry name" value="V-haloperoxidase"/>
</dbReference>
<dbReference type="PANTHER" id="PTHR34599:SF1">
    <property type="entry name" value="PHOSPHATIDIC ACID PHOSPHATASE TYPE 2_HALOPEROXIDASE DOMAIN-CONTAINING PROTEIN"/>
    <property type="match status" value="1"/>
</dbReference>
<keyword evidence="1" id="KW-0732">Signal</keyword>
<evidence type="ECO:0000313" key="3">
    <source>
        <dbReference type="Proteomes" id="UP000613740"/>
    </source>
</evidence>
<dbReference type="SUPFAM" id="SSF48317">
    <property type="entry name" value="Acid phosphatase/Vanadium-dependent haloperoxidase"/>
    <property type="match status" value="1"/>
</dbReference>
<dbReference type="AlphaFoldDB" id="A0A835WNJ7"/>
<reference evidence="2" key="1">
    <citation type="journal article" date="2020" name="bioRxiv">
        <title>Comparative genomics of Chlamydomonas.</title>
        <authorList>
            <person name="Craig R.J."/>
            <person name="Hasan A.R."/>
            <person name="Ness R.W."/>
            <person name="Keightley P.D."/>
        </authorList>
    </citation>
    <scope>NUCLEOTIDE SEQUENCE</scope>
    <source>
        <strain evidence="2">CCAP 11/173</strain>
    </source>
</reference>
<feature type="chain" id="PRO_5032335344" description="Phosphatidic acid phosphatase type 2/haloperoxidase domain-containing protein" evidence="1">
    <location>
        <begin position="27"/>
        <end position="419"/>
    </location>
</feature>
<dbReference type="OrthoDB" id="1876163at2759"/>
<gene>
    <name evidence="2" type="ORF">HYH02_000283</name>
</gene>
<evidence type="ECO:0000256" key="1">
    <source>
        <dbReference type="SAM" id="SignalP"/>
    </source>
</evidence>
<dbReference type="EMBL" id="JAEHOD010000012">
    <property type="protein sequence ID" value="KAG2450181.1"/>
    <property type="molecule type" value="Genomic_DNA"/>
</dbReference>
<proteinExistence type="predicted"/>
<dbReference type="Gene3D" id="1.10.606.20">
    <property type="match status" value="1"/>
</dbReference>
<organism evidence="2 3">
    <name type="scientific">Chlamydomonas schloesseri</name>
    <dbReference type="NCBI Taxonomy" id="2026947"/>
    <lineage>
        <taxon>Eukaryota</taxon>
        <taxon>Viridiplantae</taxon>
        <taxon>Chlorophyta</taxon>
        <taxon>core chlorophytes</taxon>
        <taxon>Chlorophyceae</taxon>
        <taxon>CS clade</taxon>
        <taxon>Chlamydomonadales</taxon>
        <taxon>Chlamydomonadaceae</taxon>
        <taxon>Chlamydomonas</taxon>
    </lineage>
</organism>
<protein>
    <recommendedName>
        <fullName evidence="4">Phosphatidic acid phosphatase type 2/haloperoxidase domain-containing protein</fullName>
    </recommendedName>
</protein>
<evidence type="ECO:0008006" key="4">
    <source>
        <dbReference type="Google" id="ProtNLM"/>
    </source>
</evidence>
<dbReference type="Proteomes" id="UP000613740">
    <property type="component" value="Unassembled WGS sequence"/>
</dbReference>
<dbReference type="PANTHER" id="PTHR34599">
    <property type="entry name" value="PEROXIDASE-RELATED"/>
    <property type="match status" value="1"/>
</dbReference>
<name>A0A835WNJ7_9CHLO</name>
<comment type="caution">
    <text evidence="2">The sequence shown here is derived from an EMBL/GenBank/DDBJ whole genome shotgun (WGS) entry which is preliminary data.</text>
</comment>
<sequence>MRRQNVAGALAVLGLLAIAALPSSLAVQSIVTDWLTVTQSTVIATAIDHQTTARLYGDVATAQYDAIKIVRDYKKTKLSEEAAVAYASHSVLSHFFHWRQSTIYDLLLQQQLTKWGISDSHINLFQKLVVPVIQSRLQKRIRDNGSIYANFRPAGNGTANWGKYQFTPGQTSVRYPQVAHATANYLTPADVDAITKEFKRFQLDDPEYARQLQQTKDYGSLNSTVRSAYDSGSPRFWALGTGTGTIAGMLLNASIAIVPDNTPLIHQARYFKLLGSSFWDAGVACWRVKFRELFWRPITAIRTAHGVGTVDPTWTPWLPTPAHPEYPSGHTCSVGAWIAVNEAYFGANFPLNITSFGALDISPRSYPSFRAAGVESGDSRLYAGVHFNKSNTDGINLGFKVAQHIHTKFFASKTFKDAL</sequence>
<evidence type="ECO:0000313" key="2">
    <source>
        <dbReference type="EMBL" id="KAG2450181.1"/>
    </source>
</evidence>
<feature type="signal peptide" evidence="1">
    <location>
        <begin position="1"/>
        <end position="26"/>
    </location>
</feature>
<dbReference type="InterPro" id="IPR036938">
    <property type="entry name" value="PAP2/HPO_sf"/>
</dbReference>
<keyword evidence="3" id="KW-1185">Reference proteome</keyword>
<accession>A0A835WNJ7</accession>